<dbReference type="EMBL" id="CP000634">
    <property type="protein sequence ID" value="ACM39149.1"/>
    <property type="molecule type" value="Genomic_DNA"/>
</dbReference>
<dbReference type="STRING" id="311402.Avi_6153"/>
<dbReference type="HOGENOM" id="CLU_125950_0_0_5"/>
<gene>
    <name evidence="1" type="ordered locus">Avi_6153</name>
</gene>
<protein>
    <submittedName>
        <fullName evidence="1">Uncharacterized protein</fullName>
    </submittedName>
</protein>
<dbReference type="KEGG" id="avi:Avi_6153"/>
<accession>B9K2Q1</accession>
<organism evidence="1 2">
    <name type="scientific">Allorhizobium ampelinum (strain ATCC BAA-846 / DSM 112012 / S4)</name>
    <name type="common">Agrobacterium vitis (strain S4)</name>
    <dbReference type="NCBI Taxonomy" id="311402"/>
    <lineage>
        <taxon>Bacteria</taxon>
        <taxon>Pseudomonadati</taxon>
        <taxon>Pseudomonadota</taxon>
        <taxon>Alphaproteobacteria</taxon>
        <taxon>Hyphomicrobiales</taxon>
        <taxon>Rhizobiaceae</taxon>
        <taxon>Rhizobium/Agrobacterium group</taxon>
        <taxon>Allorhizobium</taxon>
        <taxon>Allorhizobium ampelinum</taxon>
    </lineage>
</organism>
<evidence type="ECO:0000313" key="2">
    <source>
        <dbReference type="Proteomes" id="UP000001596"/>
    </source>
</evidence>
<reference evidence="1 2" key="1">
    <citation type="journal article" date="2009" name="J. Bacteriol.">
        <title>Genome sequences of three Agrobacterium biovars help elucidate the evolution of multichromosome genomes in bacteria.</title>
        <authorList>
            <person name="Slater S.C."/>
            <person name="Goldman B.S."/>
            <person name="Goodner B."/>
            <person name="Setubal J.C."/>
            <person name="Farrand S.K."/>
            <person name="Nester E.W."/>
            <person name="Burr T.J."/>
            <person name="Banta L."/>
            <person name="Dickerman A.W."/>
            <person name="Paulsen I."/>
            <person name="Otten L."/>
            <person name="Suen G."/>
            <person name="Welch R."/>
            <person name="Almeida N.F."/>
            <person name="Arnold F."/>
            <person name="Burton O.T."/>
            <person name="Du Z."/>
            <person name="Ewing A."/>
            <person name="Godsy E."/>
            <person name="Heisel S."/>
            <person name="Houmiel K.L."/>
            <person name="Jhaveri J."/>
            <person name="Lu J."/>
            <person name="Miller N.M."/>
            <person name="Norton S."/>
            <person name="Chen Q."/>
            <person name="Phoolcharoen W."/>
            <person name="Ohlin V."/>
            <person name="Ondrusek D."/>
            <person name="Pride N."/>
            <person name="Stricklin S.L."/>
            <person name="Sun J."/>
            <person name="Wheeler C."/>
            <person name="Wilson L."/>
            <person name="Zhu H."/>
            <person name="Wood D.W."/>
        </authorList>
    </citation>
    <scope>NUCLEOTIDE SEQUENCE [LARGE SCALE GENOMIC DNA]</scope>
    <source>
        <strain evidence="2">S4 / ATCC BAA-846</strain>
    </source>
</reference>
<keyword evidence="2" id="KW-1185">Reference proteome</keyword>
<proteinExistence type="predicted"/>
<sequence length="181" mass="20630">MTDREARAKQLEEIRRVDALASTEWLRGLDPASRAPVLSVREAGSSTVQDIATLRPGISFDDEQMLIKGRAWISFLLSMLDAAIARIHAQNMEIRNLERKAAGREPPNYAAECAMATQHNNFRLWLIDQHGMDPSADADRIKTRVRTMLQIKSRAELNTDPAAASRWQRMKKDFETWKARK</sequence>
<dbReference type="RefSeq" id="WP_012654391.1">
    <property type="nucleotide sequence ID" value="NC_011988.1"/>
</dbReference>
<dbReference type="eggNOG" id="ENOG5032YEW">
    <property type="taxonomic scope" value="Bacteria"/>
</dbReference>
<dbReference type="AlphaFoldDB" id="B9K2Q1"/>
<dbReference type="Proteomes" id="UP000001596">
    <property type="component" value="Chromosome 2"/>
</dbReference>
<evidence type="ECO:0000313" key="1">
    <source>
        <dbReference type="EMBL" id="ACM39149.1"/>
    </source>
</evidence>
<name>B9K2Q1_ALLAM</name>